<reference evidence="3 4" key="1">
    <citation type="submission" date="2016-10" db="EMBL/GenBank/DDBJ databases">
        <authorList>
            <person name="de Groot N.N."/>
        </authorList>
    </citation>
    <scope>NUCLEOTIDE SEQUENCE [LARGE SCALE GENOMIC DNA]</scope>
    <source>
        <strain evidence="3 4">IBRC-M10015</strain>
    </source>
</reference>
<dbReference type="RefSeq" id="WP_092703237.1">
    <property type="nucleotide sequence ID" value="NZ_FNFC01000011.1"/>
</dbReference>
<keyword evidence="1 3" id="KW-0808">Transferase</keyword>
<dbReference type="Proteomes" id="UP000198856">
    <property type="component" value="Unassembled WGS sequence"/>
</dbReference>
<dbReference type="STRING" id="890420.SAMN05216226_11128"/>
<accession>A0A1G8XEE7</accession>
<dbReference type="CDD" id="cd02440">
    <property type="entry name" value="AdoMet_MTases"/>
    <property type="match status" value="1"/>
</dbReference>
<dbReference type="EMBL" id="FNFC01000011">
    <property type="protein sequence ID" value="SDJ88863.1"/>
    <property type="molecule type" value="Genomic_DNA"/>
</dbReference>
<dbReference type="InterPro" id="IPR029063">
    <property type="entry name" value="SAM-dependent_MTases_sf"/>
</dbReference>
<dbReference type="InterPro" id="IPR050447">
    <property type="entry name" value="Erg6_SMT_methyltransf"/>
</dbReference>
<keyword evidence="4" id="KW-1185">Reference proteome</keyword>
<evidence type="ECO:0000259" key="2">
    <source>
        <dbReference type="Pfam" id="PF08241"/>
    </source>
</evidence>
<dbReference type="PANTHER" id="PTHR44068:SF11">
    <property type="entry name" value="GERANYL DIPHOSPHATE 2-C-METHYLTRANSFERASE"/>
    <property type="match status" value="1"/>
</dbReference>
<evidence type="ECO:0000313" key="4">
    <source>
        <dbReference type="Proteomes" id="UP000198856"/>
    </source>
</evidence>
<gene>
    <name evidence="3" type="ORF">SAMN05216226_11128</name>
</gene>
<evidence type="ECO:0000313" key="3">
    <source>
        <dbReference type="EMBL" id="SDJ88863.1"/>
    </source>
</evidence>
<dbReference type="Pfam" id="PF08241">
    <property type="entry name" value="Methyltransf_11"/>
    <property type="match status" value="1"/>
</dbReference>
<keyword evidence="3" id="KW-0489">Methyltransferase</keyword>
<protein>
    <submittedName>
        <fullName evidence="3">Methyltransferase domain-containing protein</fullName>
    </submittedName>
</protein>
<dbReference type="SUPFAM" id="SSF53335">
    <property type="entry name" value="S-adenosyl-L-methionine-dependent methyltransferases"/>
    <property type="match status" value="1"/>
</dbReference>
<dbReference type="PANTHER" id="PTHR44068">
    <property type="entry name" value="ZGC:194242"/>
    <property type="match status" value="1"/>
</dbReference>
<evidence type="ECO:0000256" key="1">
    <source>
        <dbReference type="ARBA" id="ARBA00022679"/>
    </source>
</evidence>
<dbReference type="GO" id="GO:0008757">
    <property type="term" value="F:S-adenosylmethionine-dependent methyltransferase activity"/>
    <property type="evidence" value="ECO:0007669"/>
    <property type="project" value="InterPro"/>
</dbReference>
<dbReference type="OrthoDB" id="4832at2157"/>
<organism evidence="3 4">
    <name type="scientific">Halovenus aranensis</name>
    <dbReference type="NCBI Taxonomy" id="890420"/>
    <lineage>
        <taxon>Archaea</taxon>
        <taxon>Methanobacteriati</taxon>
        <taxon>Methanobacteriota</taxon>
        <taxon>Stenosarchaea group</taxon>
        <taxon>Halobacteria</taxon>
        <taxon>Halobacteriales</taxon>
        <taxon>Haloarculaceae</taxon>
        <taxon>Halovenus</taxon>
    </lineage>
</organism>
<feature type="domain" description="Methyltransferase type 11" evidence="2">
    <location>
        <begin position="43"/>
        <end position="138"/>
    </location>
</feature>
<dbReference type="InterPro" id="IPR013216">
    <property type="entry name" value="Methyltransf_11"/>
</dbReference>
<dbReference type="Gene3D" id="3.40.50.150">
    <property type="entry name" value="Vaccinia Virus protein VP39"/>
    <property type="match status" value="1"/>
</dbReference>
<dbReference type="AlphaFoldDB" id="A0A1G8XEE7"/>
<sequence>MSVQQEFDQWAKAGKDRGMEERHWHTAKHALARMPVEPGDTVLDLGTGSGYALRALRDTREAGPCLGLDGSIEMVNNAREYTDDENVGFVGGDFHHLPLAEDAVDHVWSMEAFYYSQRPVEVLEEIRRVLRSGGTFYCAVNFFEESIHTHEWQERIDIDMQLWSREQYREAFREAGLVVAAQDTIPDREIEIPPADAFPTENWESREAMVDRYRTQGTLLTVGVAP</sequence>
<dbReference type="GO" id="GO:0032259">
    <property type="term" value="P:methylation"/>
    <property type="evidence" value="ECO:0007669"/>
    <property type="project" value="UniProtKB-KW"/>
</dbReference>
<proteinExistence type="predicted"/>
<name>A0A1G8XEE7_9EURY</name>